<dbReference type="SMART" id="SM00387">
    <property type="entry name" value="HATPase_c"/>
    <property type="match status" value="1"/>
</dbReference>
<evidence type="ECO:0000259" key="7">
    <source>
        <dbReference type="PROSITE" id="PS50109"/>
    </source>
</evidence>
<evidence type="ECO:0000256" key="4">
    <source>
        <dbReference type="PROSITE-ProRule" id="PRU00169"/>
    </source>
</evidence>
<evidence type="ECO:0000313" key="14">
    <source>
        <dbReference type="Proteomes" id="UP001370348"/>
    </source>
</evidence>
<feature type="modified residue" description="4-aspartylphosphate" evidence="4">
    <location>
        <position position="1269"/>
    </location>
</feature>
<dbReference type="InterPro" id="IPR005467">
    <property type="entry name" value="His_kinase_dom"/>
</dbReference>
<dbReference type="SUPFAM" id="SSF55785">
    <property type="entry name" value="PYP-like sensor domain (PAS domain)"/>
    <property type="match status" value="2"/>
</dbReference>
<dbReference type="InterPro" id="IPR000014">
    <property type="entry name" value="PAS"/>
</dbReference>
<evidence type="ECO:0000256" key="5">
    <source>
        <dbReference type="SAM" id="Coils"/>
    </source>
</evidence>
<dbReference type="SUPFAM" id="SSF47757">
    <property type="entry name" value="Chemotaxis receptor methyltransferase CheR, N-terminal domain"/>
    <property type="match status" value="1"/>
</dbReference>
<dbReference type="Pfam" id="PF02518">
    <property type="entry name" value="HATPase_c"/>
    <property type="match status" value="1"/>
</dbReference>
<dbReference type="EC" id="2.7.13.3" evidence="2"/>
<keyword evidence="3" id="KW-0145">Chemotaxis</keyword>
<evidence type="ECO:0000256" key="1">
    <source>
        <dbReference type="ARBA" id="ARBA00000085"/>
    </source>
</evidence>
<dbReference type="RefSeq" id="WP_394821166.1">
    <property type="nucleotide sequence ID" value="NZ_CP089984.1"/>
</dbReference>
<dbReference type="SUPFAM" id="SSF52738">
    <property type="entry name" value="Methylesterase CheB, C-terminal domain"/>
    <property type="match status" value="1"/>
</dbReference>
<evidence type="ECO:0000256" key="2">
    <source>
        <dbReference type="ARBA" id="ARBA00012438"/>
    </source>
</evidence>
<organism evidence="13 14">
    <name type="scientific">Pendulispora albinea</name>
    <dbReference type="NCBI Taxonomy" id="2741071"/>
    <lineage>
        <taxon>Bacteria</taxon>
        <taxon>Pseudomonadati</taxon>
        <taxon>Myxococcota</taxon>
        <taxon>Myxococcia</taxon>
        <taxon>Myxococcales</taxon>
        <taxon>Sorangiineae</taxon>
        <taxon>Pendulisporaceae</taxon>
        <taxon>Pendulispora</taxon>
    </lineage>
</organism>
<dbReference type="SMART" id="SM00138">
    <property type="entry name" value="MeTrc"/>
    <property type="match status" value="1"/>
</dbReference>
<keyword evidence="3" id="KW-0378">Hydrolase</keyword>
<evidence type="ECO:0000259" key="10">
    <source>
        <dbReference type="PROSITE" id="PS50113"/>
    </source>
</evidence>
<dbReference type="Pfam" id="PF03705">
    <property type="entry name" value="CheR_N"/>
    <property type="match status" value="1"/>
</dbReference>
<dbReference type="Gene3D" id="3.30.450.20">
    <property type="entry name" value="PAS domain"/>
    <property type="match status" value="2"/>
</dbReference>
<feature type="domain" description="PAS" evidence="9">
    <location>
        <begin position="835"/>
        <end position="906"/>
    </location>
</feature>
<dbReference type="PROSITE" id="PS50122">
    <property type="entry name" value="CHEB"/>
    <property type="match status" value="1"/>
</dbReference>
<dbReference type="Gene3D" id="3.30.565.10">
    <property type="entry name" value="Histidine kinase-like ATPase, C-terminal domain"/>
    <property type="match status" value="1"/>
</dbReference>
<dbReference type="InterPro" id="IPR035909">
    <property type="entry name" value="CheB_C"/>
</dbReference>
<sequence length="1366" mass="151142">MDRSSPIVVGIGASAGGLEALESFFDNLPSNTGMAFVVVQHLSPDFKSLMDELLARHTELPICLVEDGMAIEPNHVYLIPPKKEMIVAEGKLLLSERDRQQELTLPIDVFFRSLAQDCGKRAVAIVLSGGGTDGSRGIRDVHEAGGLVIVQDVESAQFDGMPKTARDAGVAHWVLAPSEMPRVLIEHAAGHTPLLAPVSQIPAGTEEGLAAVYALLESQFQIDFKHYKPSTVTRRIERRLQLARAEHLDEYVERLKRERSELDVLYRDLLIGVTRFFRNEEAFDLLEQRVLPELLQRGPRDTPLRVWVAGCATGEEAYSLAIVLHELSNRFGNRAVKIFATDVHNGSLETAARALYDEEAVANVRADRLERYFLQRGKSFQVVPEVRQMIVFAQHNVIKDAPFTRVDLISCRNLLIYLQPQVQQKVLSLFHFGLNRGGVVFLGPSESPGPLVHDFQPVDRYWRIFQKYSDVRIPVEARLKPSKLADPPLSSGPHLAGFGRNSFSNLLGTYDALLDEFMPPSLLVSERGELLHSFSGASRFLKIHDGRQGLDIFDLVGSELKMVLVGGLKRAVHEASPIVFKGVQLDGGKEGPFKVTLRQIRNRTASLPNVLISFEAMDGPHEPRVADSPKEIDMGRASEARIAAMEAELSYTKENLQSAIEELETSNEELQAANEELLASNEELQSTNEELQSVNEELYTVNAEYQRKIGELTELTNDMDNLLSSTDVGTIFLDRDLKVRKFTPQIAEKFHLLPQDAGRSIETFTHDIDHPGLIEDLKHVLTTGERVERDLTAHRDNAFFLRILPYRAKGAVDGVVLTLIDVSGLKAAEDALFHERYLLESLLSSVPDAIYFKDSRGRFIRANKALAERLGRTNPREVVGKTLFEVSGPKDALGPPELDESVLRTGTAQHERLEKHPGTNGVDMWNLATRLPLRDRQRSIVGVIGIFRDVTERTHAEEKIQESVRRRDQFLAMLSHELRNPLSSIVITTSLLKQEDVDGEAGERDKLIEILDRQSQQMARLLDDLLDASRVTQNKITLRKRVVDLAAVAKDAADAVRSLMDARGVHFEVKIDPRPMNVDGDPARLQQIQVNLLSNAAKYTPHGGHVTFEVAPGSGAQAQKAIIRVRDDGVGIPCDMLETVFDLFVQSSRTLDRSDGGLGLGLTVVRSLVEMHGGTVTAHSEGEGKGCEFVVTFSLVAAPADKPRRSSFAGRSREDGSRPRVVIIEDNADSREMLSRVLELAGCECKSAEDGPSGIALIDAVGPDVAVVDVGLPGMDGFEIARRLRANPKYARTYLVALTGYGQGTDRAKAFEAGFDEHLVKPVRIDELLGLISRPNNSNNSNKKGSNGKVDGVQRLPVWRPEDQDG</sequence>
<dbReference type="PROSITE" id="PS50123">
    <property type="entry name" value="CHER"/>
    <property type="match status" value="1"/>
</dbReference>
<dbReference type="SUPFAM" id="SSF53335">
    <property type="entry name" value="S-adenosyl-L-methionine-dependent methyltransferases"/>
    <property type="match status" value="1"/>
</dbReference>
<dbReference type="PANTHER" id="PTHR24422">
    <property type="entry name" value="CHEMOTAXIS PROTEIN METHYLTRANSFERASE"/>
    <property type="match status" value="1"/>
</dbReference>
<name>A0ABZ2LQW7_9BACT</name>
<gene>
    <name evidence="13" type="ORF">LZC94_27250</name>
</gene>
<dbReference type="Gene3D" id="3.40.50.180">
    <property type="entry name" value="Methylesterase CheB, C-terminal domain"/>
    <property type="match status" value="1"/>
</dbReference>
<dbReference type="InterPro" id="IPR011006">
    <property type="entry name" value="CheY-like_superfamily"/>
</dbReference>
<dbReference type="InterPro" id="IPR001789">
    <property type="entry name" value="Sig_transdc_resp-reg_receiver"/>
</dbReference>
<dbReference type="SUPFAM" id="SSF55874">
    <property type="entry name" value="ATPase domain of HSP90 chaperone/DNA topoisomerase II/histidine kinase"/>
    <property type="match status" value="1"/>
</dbReference>
<evidence type="ECO:0000259" key="11">
    <source>
        <dbReference type="PROSITE" id="PS50122"/>
    </source>
</evidence>
<dbReference type="PRINTS" id="PR00996">
    <property type="entry name" value="CHERMTFRASE"/>
</dbReference>
<dbReference type="InterPro" id="IPR022642">
    <property type="entry name" value="CheR_C"/>
</dbReference>
<dbReference type="InterPro" id="IPR003594">
    <property type="entry name" value="HATPase_dom"/>
</dbReference>
<dbReference type="Pfam" id="PF00072">
    <property type="entry name" value="Response_reg"/>
    <property type="match status" value="1"/>
</dbReference>
<protein>
    <recommendedName>
        <fullName evidence="2">histidine kinase</fullName>
        <ecNumber evidence="2">2.7.13.3</ecNumber>
    </recommendedName>
</protein>
<evidence type="ECO:0000256" key="3">
    <source>
        <dbReference type="PROSITE-ProRule" id="PRU00050"/>
    </source>
</evidence>
<feature type="domain" description="PAC" evidence="10">
    <location>
        <begin position="907"/>
        <end position="962"/>
    </location>
</feature>
<dbReference type="InterPro" id="IPR013656">
    <property type="entry name" value="PAS_4"/>
</dbReference>
<keyword evidence="4" id="KW-0597">Phosphoprotein</keyword>
<dbReference type="Gene3D" id="3.40.50.150">
    <property type="entry name" value="Vaccinia Virus protein VP39"/>
    <property type="match status" value="1"/>
</dbReference>
<feature type="region of interest" description="Disordered" evidence="6">
    <location>
        <begin position="1334"/>
        <end position="1366"/>
    </location>
</feature>
<feature type="coiled-coil region" evidence="5">
    <location>
        <begin position="642"/>
        <end position="708"/>
    </location>
</feature>
<dbReference type="Pfam" id="PF08448">
    <property type="entry name" value="PAS_4"/>
    <property type="match status" value="1"/>
</dbReference>
<feature type="active site" evidence="3">
    <location>
        <position position="41"/>
    </location>
</feature>
<dbReference type="InterPro" id="IPR036097">
    <property type="entry name" value="HisK_dim/P_sf"/>
</dbReference>
<dbReference type="Pfam" id="PF01339">
    <property type="entry name" value="CheB_methylest"/>
    <property type="match status" value="1"/>
</dbReference>
<feature type="compositionally biased region" description="Low complexity" evidence="6">
    <location>
        <begin position="1336"/>
        <end position="1349"/>
    </location>
</feature>
<dbReference type="InterPro" id="IPR000700">
    <property type="entry name" value="PAS-assoc_C"/>
</dbReference>
<dbReference type="Gene3D" id="1.10.287.130">
    <property type="match status" value="1"/>
</dbReference>
<dbReference type="PROSITE" id="PS50113">
    <property type="entry name" value="PAC"/>
    <property type="match status" value="1"/>
</dbReference>
<dbReference type="Pfam" id="PF00512">
    <property type="entry name" value="HisKA"/>
    <property type="match status" value="1"/>
</dbReference>
<dbReference type="InterPro" id="IPR036890">
    <property type="entry name" value="HATPase_C_sf"/>
</dbReference>
<dbReference type="SMART" id="SM00388">
    <property type="entry name" value="HisKA"/>
    <property type="match status" value="1"/>
</dbReference>
<dbReference type="InterPro" id="IPR050903">
    <property type="entry name" value="Bact_Chemotaxis_MeTrfase"/>
</dbReference>
<feature type="domain" description="CheB-type methylesterase" evidence="11">
    <location>
        <begin position="2"/>
        <end position="186"/>
    </location>
</feature>
<dbReference type="PANTHER" id="PTHR24422:SF27">
    <property type="entry name" value="PROTEIN-GLUTAMATE O-METHYLTRANSFERASE"/>
    <property type="match status" value="1"/>
</dbReference>
<dbReference type="EMBL" id="CP089984">
    <property type="protein sequence ID" value="WXB11546.1"/>
    <property type="molecule type" value="Genomic_DNA"/>
</dbReference>
<dbReference type="SUPFAM" id="SSF47384">
    <property type="entry name" value="Homodimeric domain of signal transducing histidine kinase"/>
    <property type="match status" value="1"/>
</dbReference>
<evidence type="ECO:0000259" key="9">
    <source>
        <dbReference type="PROSITE" id="PS50112"/>
    </source>
</evidence>
<dbReference type="CDD" id="cd00082">
    <property type="entry name" value="HisKA"/>
    <property type="match status" value="1"/>
</dbReference>
<dbReference type="CDD" id="cd17580">
    <property type="entry name" value="REC_2_DhkD-like"/>
    <property type="match status" value="1"/>
</dbReference>
<dbReference type="CDD" id="cd16434">
    <property type="entry name" value="CheB-CheR_fusion"/>
    <property type="match status" value="1"/>
</dbReference>
<keyword evidence="5" id="KW-0175">Coiled coil</keyword>
<accession>A0ABZ2LQW7</accession>
<dbReference type="InterPro" id="IPR003661">
    <property type="entry name" value="HisK_dim/P_dom"/>
</dbReference>
<dbReference type="Pfam" id="PF01739">
    <property type="entry name" value="CheR"/>
    <property type="match status" value="1"/>
</dbReference>
<evidence type="ECO:0000259" key="8">
    <source>
        <dbReference type="PROSITE" id="PS50110"/>
    </source>
</evidence>
<dbReference type="InterPro" id="IPR000780">
    <property type="entry name" value="CheR_MeTrfase"/>
</dbReference>
<dbReference type="Gene3D" id="3.40.50.2300">
    <property type="match status" value="1"/>
</dbReference>
<evidence type="ECO:0000313" key="13">
    <source>
        <dbReference type="EMBL" id="WXB11546.1"/>
    </source>
</evidence>
<feature type="domain" description="Histidine kinase" evidence="7">
    <location>
        <begin position="973"/>
        <end position="1197"/>
    </location>
</feature>
<dbReference type="SMART" id="SM00448">
    <property type="entry name" value="REC"/>
    <property type="match status" value="1"/>
</dbReference>
<dbReference type="CDD" id="cd00075">
    <property type="entry name" value="HATPase"/>
    <property type="match status" value="1"/>
</dbReference>
<evidence type="ECO:0000256" key="6">
    <source>
        <dbReference type="SAM" id="MobiDB-lite"/>
    </source>
</evidence>
<reference evidence="13 14" key="1">
    <citation type="submission" date="2021-12" db="EMBL/GenBank/DDBJ databases">
        <title>Discovery of the Pendulisporaceae a myxobacterial family with distinct sporulation behavior and unique specialized metabolism.</title>
        <authorList>
            <person name="Garcia R."/>
            <person name="Popoff A."/>
            <person name="Bader C.D."/>
            <person name="Loehr J."/>
            <person name="Walesch S."/>
            <person name="Walt C."/>
            <person name="Boldt J."/>
            <person name="Bunk B."/>
            <person name="Haeckl F.J.F.P.J."/>
            <person name="Gunesch A.P."/>
            <person name="Birkelbach J."/>
            <person name="Nuebel U."/>
            <person name="Pietschmann T."/>
            <person name="Bach T."/>
            <person name="Mueller R."/>
        </authorList>
    </citation>
    <scope>NUCLEOTIDE SEQUENCE [LARGE SCALE GENOMIC DNA]</scope>
    <source>
        <strain evidence="13 14">MSr11954</strain>
    </source>
</reference>
<comment type="catalytic activity">
    <reaction evidence="1">
        <text>ATP + protein L-histidine = ADP + protein N-phospho-L-histidine.</text>
        <dbReference type="EC" id="2.7.13.3"/>
    </reaction>
</comment>
<dbReference type="SUPFAM" id="SSF52172">
    <property type="entry name" value="CheY-like"/>
    <property type="match status" value="1"/>
</dbReference>
<dbReference type="InterPro" id="IPR029063">
    <property type="entry name" value="SAM-dependent_MTases_sf"/>
</dbReference>
<dbReference type="PROSITE" id="PS50112">
    <property type="entry name" value="PAS"/>
    <property type="match status" value="1"/>
</dbReference>
<dbReference type="NCBIfam" id="TIGR00229">
    <property type="entry name" value="sensory_box"/>
    <property type="match status" value="1"/>
</dbReference>
<feature type="domain" description="Response regulatory" evidence="8">
    <location>
        <begin position="1220"/>
        <end position="1336"/>
    </location>
</feature>
<keyword evidence="14" id="KW-1185">Reference proteome</keyword>
<evidence type="ECO:0000259" key="12">
    <source>
        <dbReference type="PROSITE" id="PS50123"/>
    </source>
</evidence>
<feature type="domain" description="CheR-type methyltransferase" evidence="12">
    <location>
        <begin position="205"/>
        <end position="447"/>
    </location>
</feature>
<feature type="active site" evidence="3">
    <location>
        <position position="133"/>
    </location>
</feature>
<dbReference type="InterPro" id="IPR000673">
    <property type="entry name" value="Sig_transdc_resp-reg_Me-estase"/>
</dbReference>
<dbReference type="PROSITE" id="PS50109">
    <property type="entry name" value="HIS_KIN"/>
    <property type="match status" value="1"/>
</dbReference>
<dbReference type="Proteomes" id="UP001370348">
    <property type="component" value="Chromosome"/>
</dbReference>
<dbReference type="SMART" id="SM00091">
    <property type="entry name" value="PAS"/>
    <property type="match status" value="2"/>
</dbReference>
<dbReference type="Pfam" id="PF13596">
    <property type="entry name" value="PAS_10"/>
    <property type="match status" value="1"/>
</dbReference>
<feature type="active site" evidence="3">
    <location>
        <position position="14"/>
    </location>
</feature>
<dbReference type="CDD" id="cd00130">
    <property type="entry name" value="PAS"/>
    <property type="match status" value="2"/>
</dbReference>
<dbReference type="InterPro" id="IPR022641">
    <property type="entry name" value="CheR_N"/>
</dbReference>
<dbReference type="PROSITE" id="PS50110">
    <property type="entry name" value="RESPONSE_REGULATORY"/>
    <property type="match status" value="1"/>
</dbReference>
<proteinExistence type="predicted"/>
<dbReference type="InterPro" id="IPR035965">
    <property type="entry name" value="PAS-like_dom_sf"/>
</dbReference>